<dbReference type="AlphaFoldDB" id="A0A9P6JW10"/>
<accession>A0A9P6JW10</accession>
<organism evidence="14 15">
    <name type="scientific">Crepidotus variabilis</name>
    <dbReference type="NCBI Taxonomy" id="179855"/>
    <lineage>
        <taxon>Eukaryota</taxon>
        <taxon>Fungi</taxon>
        <taxon>Dikarya</taxon>
        <taxon>Basidiomycota</taxon>
        <taxon>Agaricomycotina</taxon>
        <taxon>Agaricomycetes</taxon>
        <taxon>Agaricomycetidae</taxon>
        <taxon>Agaricales</taxon>
        <taxon>Agaricineae</taxon>
        <taxon>Crepidotaceae</taxon>
        <taxon>Crepidotus</taxon>
    </lineage>
</organism>
<keyword evidence="8" id="KW-0472">Membrane</keyword>
<keyword evidence="3" id="KW-1003">Cell membrane</keyword>
<comment type="caution">
    <text evidence="14">The sequence shown here is derived from an EMBL/GenBank/DDBJ whole genome shotgun (WGS) entry which is preliminary data.</text>
</comment>
<evidence type="ECO:0000256" key="5">
    <source>
        <dbReference type="ARBA" id="ARBA00022723"/>
    </source>
</evidence>
<keyword evidence="10" id="KW-0449">Lipoprotein</keyword>
<dbReference type="Pfam" id="PF01522">
    <property type="entry name" value="Polysacc_deac_1"/>
    <property type="match status" value="1"/>
</dbReference>
<name>A0A9P6JW10_9AGAR</name>
<dbReference type="PROSITE" id="PS51677">
    <property type="entry name" value="NODB"/>
    <property type="match status" value="1"/>
</dbReference>
<keyword evidence="6 12" id="KW-0732">Signal</keyword>
<dbReference type="GO" id="GO:0005886">
    <property type="term" value="C:plasma membrane"/>
    <property type="evidence" value="ECO:0007669"/>
    <property type="project" value="UniProtKB-SubCell"/>
</dbReference>
<evidence type="ECO:0000256" key="7">
    <source>
        <dbReference type="ARBA" id="ARBA00022801"/>
    </source>
</evidence>
<keyword evidence="11" id="KW-0961">Cell wall biogenesis/degradation</keyword>
<dbReference type="PANTHER" id="PTHR46471:SF2">
    <property type="entry name" value="CHITIN DEACETYLASE-RELATED"/>
    <property type="match status" value="1"/>
</dbReference>
<gene>
    <name evidence="14" type="ORF">CPB83DRAFT_844974</name>
</gene>
<sequence>MFAPLAFVTMAMALVSATEPSRLQKRQNAQVVTNCVKPNTVALTFDDGPWIYLQDISNTLKAANATGTFFFNGNNWGCIYDQDMSARVQYAYKNGHQIASHTWSHADLTTLSWDNIHNEMWLVEQALTRIAGVTPAFMRPPYGNYNDLVLQASYIRKQVVTIWDFDDGDSTGASAAQSESDYDALVRSHPGTVLSLNHETQETTAHQVLPYAIQKLKAAGYQLVSLADCTGLPAYQFVGSPQTRTSDWHC</sequence>
<dbReference type="CDD" id="cd10951">
    <property type="entry name" value="CE4_ClCDA_like"/>
    <property type="match status" value="1"/>
</dbReference>
<evidence type="ECO:0000256" key="9">
    <source>
        <dbReference type="ARBA" id="ARBA00023277"/>
    </source>
</evidence>
<dbReference type="GO" id="GO:0016810">
    <property type="term" value="F:hydrolase activity, acting on carbon-nitrogen (but not peptide) bonds"/>
    <property type="evidence" value="ECO:0007669"/>
    <property type="project" value="InterPro"/>
</dbReference>
<evidence type="ECO:0000313" key="14">
    <source>
        <dbReference type="EMBL" id="KAF9534020.1"/>
    </source>
</evidence>
<evidence type="ECO:0000259" key="13">
    <source>
        <dbReference type="PROSITE" id="PS51677"/>
    </source>
</evidence>
<evidence type="ECO:0000256" key="2">
    <source>
        <dbReference type="ARBA" id="ARBA00004609"/>
    </source>
</evidence>
<dbReference type="GO" id="GO:0071555">
    <property type="term" value="P:cell wall organization"/>
    <property type="evidence" value="ECO:0007669"/>
    <property type="project" value="UniProtKB-KW"/>
</dbReference>
<evidence type="ECO:0000256" key="1">
    <source>
        <dbReference type="ARBA" id="ARBA00001941"/>
    </source>
</evidence>
<protein>
    <submittedName>
        <fullName evidence="14">Carbohydrate esterase family 4 protein</fullName>
    </submittedName>
</protein>
<dbReference type="PANTHER" id="PTHR46471">
    <property type="entry name" value="CHITIN DEACETYLASE"/>
    <property type="match status" value="1"/>
</dbReference>
<dbReference type="GO" id="GO:0005975">
    <property type="term" value="P:carbohydrate metabolic process"/>
    <property type="evidence" value="ECO:0007669"/>
    <property type="project" value="InterPro"/>
</dbReference>
<evidence type="ECO:0000256" key="12">
    <source>
        <dbReference type="SAM" id="SignalP"/>
    </source>
</evidence>
<evidence type="ECO:0000256" key="4">
    <source>
        <dbReference type="ARBA" id="ARBA00022622"/>
    </source>
</evidence>
<keyword evidence="9" id="KW-0119">Carbohydrate metabolism</keyword>
<evidence type="ECO:0000313" key="15">
    <source>
        <dbReference type="Proteomes" id="UP000807306"/>
    </source>
</evidence>
<keyword evidence="7" id="KW-0378">Hydrolase</keyword>
<keyword evidence="5" id="KW-0479">Metal-binding</keyword>
<dbReference type="EMBL" id="MU157827">
    <property type="protein sequence ID" value="KAF9534020.1"/>
    <property type="molecule type" value="Genomic_DNA"/>
</dbReference>
<evidence type="ECO:0000256" key="10">
    <source>
        <dbReference type="ARBA" id="ARBA00023288"/>
    </source>
</evidence>
<dbReference type="GO" id="GO:0098552">
    <property type="term" value="C:side of membrane"/>
    <property type="evidence" value="ECO:0007669"/>
    <property type="project" value="UniProtKB-KW"/>
</dbReference>
<feature type="chain" id="PRO_5040139533" evidence="12">
    <location>
        <begin position="18"/>
        <end position="250"/>
    </location>
</feature>
<reference evidence="14" key="1">
    <citation type="submission" date="2020-11" db="EMBL/GenBank/DDBJ databases">
        <authorList>
            <consortium name="DOE Joint Genome Institute"/>
            <person name="Ahrendt S."/>
            <person name="Riley R."/>
            <person name="Andreopoulos W."/>
            <person name="Labutti K."/>
            <person name="Pangilinan J."/>
            <person name="Ruiz-Duenas F.J."/>
            <person name="Barrasa J.M."/>
            <person name="Sanchez-Garcia M."/>
            <person name="Camarero S."/>
            <person name="Miyauchi S."/>
            <person name="Serrano A."/>
            <person name="Linde D."/>
            <person name="Babiker R."/>
            <person name="Drula E."/>
            <person name="Ayuso-Fernandez I."/>
            <person name="Pacheco R."/>
            <person name="Padilla G."/>
            <person name="Ferreira P."/>
            <person name="Barriuso J."/>
            <person name="Kellner H."/>
            <person name="Castanera R."/>
            <person name="Alfaro M."/>
            <person name="Ramirez L."/>
            <person name="Pisabarro A.G."/>
            <person name="Kuo A."/>
            <person name="Tritt A."/>
            <person name="Lipzen A."/>
            <person name="He G."/>
            <person name="Yan M."/>
            <person name="Ng V."/>
            <person name="Cullen D."/>
            <person name="Martin F."/>
            <person name="Rosso M.-N."/>
            <person name="Henrissat B."/>
            <person name="Hibbett D."/>
            <person name="Martinez A.T."/>
            <person name="Grigoriev I.V."/>
        </authorList>
    </citation>
    <scope>NUCLEOTIDE SEQUENCE</scope>
    <source>
        <strain evidence="14">CBS 506.95</strain>
    </source>
</reference>
<feature type="domain" description="NodB homology" evidence="13">
    <location>
        <begin position="39"/>
        <end position="224"/>
    </location>
</feature>
<keyword evidence="15" id="KW-1185">Reference proteome</keyword>
<feature type="signal peptide" evidence="12">
    <location>
        <begin position="1"/>
        <end position="17"/>
    </location>
</feature>
<evidence type="ECO:0000256" key="8">
    <source>
        <dbReference type="ARBA" id="ARBA00023136"/>
    </source>
</evidence>
<evidence type="ECO:0000256" key="3">
    <source>
        <dbReference type="ARBA" id="ARBA00022475"/>
    </source>
</evidence>
<dbReference type="OrthoDB" id="2125469at2759"/>
<comment type="subcellular location">
    <subcellularLocation>
        <location evidence="2">Cell membrane</location>
        <topology evidence="2">Lipid-anchor</topology>
        <topology evidence="2">GPI-anchor</topology>
    </subcellularLocation>
</comment>
<dbReference type="SUPFAM" id="SSF88713">
    <property type="entry name" value="Glycoside hydrolase/deacetylase"/>
    <property type="match status" value="1"/>
</dbReference>
<proteinExistence type="predicted"/>
<dbReference type="InterPro" id="IPR002509">
    <property type="entry name" value="NODB_dom"/>
</dbReference>
<comment type="cofactor">
    <cofactor evidence="1">
        <name>Co(2+)</name>
        <dbReference type="ChEBI" id="CHEBI:48828"/>
    </cofactor>
</comment>
<keyword evidence="4" id="KW-0336">GPI-anchor</keyword>
<evidence type="ECO:0000256" key="6">
    <source>
        <dbReference type="ARBA" id="ARBA00022729"/>
    </source>
</evidence>
<dbReference type="InterPro" id="IPR011330">
    <property type="entry name" value="Glyco_hydro/deAcase_b/a-brl"/>
</dbReference>
<dbReference type="GO" id="GO:0046872">
    <property type="term" value="F:metal ion binding"/>
    <property type="evidence" value="ECO:0007669"/>
    <property type="project" value="UniProtKB-KW"/>
</dbReference>
<dbReference type="Gene3D" id="3.20.20.370">
    <property type="entry name" value="Glycoside hydrolase/deacetylase"/>
    <property type="match status" value="1"/>
</dbReference>
<dbReference type="Proteomes" id="UP000807306">
    <property type="component" value="Unassembled WGS sequence"/>
</dbReference>
<evidence type="ECO:0000256" key="11">
    <source>
        <dbReference type="ARBA" id="ARBA00023316"/>
    </source>
</evidence>
<keyword evidence="4" id="KW-0325">Glycoprotein</keyword>